<dbReference type="RefSeq" id="WP_094569678.1">
    <property type="nucleotide sequence ID" value="NZ_CP022743.1"/>
</dbReference>
<feature type="transmembrane region" description="Helical" evidence="1">
    <location>
        <begin position="115"/>
        <end position="136"/>
    </location>
</feature>
<gene>
    <name evidence="2" type="ORF">MuYL_1286</name>
</gene>
<keyword evidence="3" id="KW-1185">Reference proteome</keyword>
<feature type="transmembrane region" description="Helical" evidence="1">
    <location>
        <begin position="269"/>
        <end position="288"/>
    </location>
</feature>
<keyword evidence="1" id="KW-0812">Transmembrane</keyword>
<evidence type="ECO:0000256" key="1">
    <source>
        <dbReference type="SAM" id="Phobius"/>
    </source>
</evidence>
<feature type="transmembrane region" description="Helical" evidence="1">
    <location>
        <begin position="222"/>
        <end position="240"/>
    </location>
</feature>
<accession>A0A223NU28</accession>
<proteinExistence type="predicted"/>
<dbReference type="OrthoDB" id="102112at2"/>
<evidence type="ECO:0000313" key="3">
    <source>
        <dbReference type="Proteomes" id="UP000215002"/>
    </source>
</evidence>
<protein>
    <recommendedName>
        <fullName evidence="4">DoxX family protein</fullName>
    </recommendedName>
</protein>
<dbReference type="KEGG" id="muc:MuYL_1286"/>
<dbReference type="AlphaFoldDB" id="A0A223NU28"/>
<dbReference type="EMBL" id="CP022743">
    <property type="protein sequence ID" value="ASU33184.1"/>
    <property type="molecule type" value="Genomic_DNA"/>
</dbReference>
<keyword evidence="1" id="KW-1133">Transmembrane helix</keyword>
<feature type="transmembrane region" description="Helical" evidence="1">
    <location>
        <begin position="21"/>
        <end position="41"/>
    </location>
</feature>
<evidence type="ECO:0008006" key="4">
    <source>
        <dbReference type="Google" id="ProtNLM"/>
    </source>
</evidence>
<dbReference type="Proteomes" id="UP000215002">
    <property type="component" value="Chromosome"/>
</dbReference>
<feature type="transmembrane region" description="Helical" evidence="1">
    <location>
        <begin position="84"/>
        <end position="103"/>
    </location>
</feature>
<name>A0A223NU28_9SPHI</name>
<organism evidence="2 3">
    <name type="scientific">Mucilaginibacter xinganensis</name>
    <dbReference type="NCBI Taxonomy" id="1234841"/>
    <lineage>
        <taxon>Bacteria</taxon>
        <taxon>Pseudomonadati</taxon>
        <taxon>Bacteroidota</taxon>
        <taxon>Sphingobacteriia</taxon>
        <taxon>Sphingobacteriales</taxon>
        <taxon>Sphingobacteriaceae</taxon>
        <taxon>Mucilaginibacter</taxon>
    </lineage>
</organism>
<evidence type="ECO:0000313" key="2">
    <source>
        <dbReference type="EMBL" id="ASU33184.1"/>
    </source>
</evidence>
<keyword evidence="1" id="KW-0472">Membrane</keyword>
<feature type="transmembrane region" description="Helical" evidence="1">
    <location>
        <begin position="197"/>
        <end position="216"/>
    </location>
</feature>
<reference evidence="2 3" key="1">
    <citation type="submission" date="2017-08" db="EMBL/GenBank/DDBJ databases">
        <title>Complete genome sequence of Mucilaginibacter sp. strain BJC16-A31.</title>
        <authorList>
            <consortium name="Henan University of Science and Technology"/>
            <person name="You X."/>
        </authorList>
    </citation>
    <scope>NUCLEOTIDE SEQUENCE [LARGE SCALE GENOMIC DNA]</scope>
    <source>
        <strain evidence="2 3">BJC16-A31</strain>
    </source>
</reference>
<feature type="transmembrane region" description="Helical" evidence="1">
    <location>
        <begin position="167"/>
        <end position="190"/>
    </location>
</feature>
<sequence>MTTLTAESPYWSALQKIAFRFFFLFFILFIFFNPNGVIPFYDGIYNLYIEPFHKLIPWLGAHVLHLAKPITEFTGGSGDTTYDYVIILFMTVISVVVTVIWSITGRNTRNYNKLLYWLTVVIRYYVAITMVLYGSIKIIKLQFPAPGPGRLIQPLGTMSPMGLAWTYMGYSTGFNIFTGMAELTCGLLLFFRKTTTLGAIVGLVVAGNIMAINYCFDVPVKLLSTFLVLMSLFILVRDFRRLVNFFFLNRDAQPSNLSPHRFKARWKNISLITVKYLIVAYVVIGYMISAVQAGAQYGDNAKKPPLYGLYNVESFVKNNDTLPPLTTDTTRWNKLVIGNRYSQVKYMNDTMKNYNFALDTIKHKITLNTFKDTLHKFVFDYTLQKPDVMLLKGNWKKDSVQIRLHKVDLGNFLLLKRGFHFINEEPFNR</sequence>